<keyword evidence="1" id="KW-0812">Transmembrane</keyword>
<evidence type="ECO:0000256" key="1">
    <source>
        <dbReference type="SAM" id="Phobius"/>
    </source>
</evidence>
<dbReference type="Proteomes" id="UP001232973">
    <property type="component" value="Unassembled WGS sequence"/>
</dbReference>
<protein>
    <submittedName>
        <fullName evidence="2">Uncharacterized protein</fullName>
    </submittedName>
</protein>
<dbReference type="EMBL" id="JAUSTP010000016">
    <property type="protein sequence ID" value="MDQ0190260.1"/>
    <property type="molecule type" value="Genomic_DNA"/>
</dbReference>
<evidence type="ECO:0000313" key="3">
    <source>
        <dbReference type="Proteomes" id="UP001232973"/>
    </source>
</evidence>
<proteinExistence type="predicted"/>
<keyword evidence="1" id="KW-0472">Membrane</keyword>
<keyword evidence="3" id="KW-1185">Reference proteome</keyword>
<evidence type="ECO:0000313" key="2">
    <source>
        <dbReference type="EMBL" id="MDQ0190260.1"/>
    </source>
</evidence>
<feature type="transmembrane region" description="Helical" evidence="1">
    <location>
        <begin position="149"/>
        <end position="171"/>
    </location>
</feature>
<feature type="transmembrane region" description="Helical" evidence="1">
    <location>
        <begin position="116"/>
        <end position="137"/>
    </location>
</feature>
<organism evidence="2 3">
    <name type="scientific">Alicyclobacillus cycloheptanicus</name>
    <dbReference type="NCBI Taxonomy" id="1457"/>
    <lineage>
        <taxon>Bacteria</taxon>
        <taxon>Bacillati</taxon>
        <taxon>Bacillota</taxon>
        <taxon>Bacilli</taxon>
        <taxon>Bacillales</taxon>
        <taxon>Alicyclobacillaceae</taxon>
        <taxon>Alicyclobacillus</taxon>
    </lineage>
</organism>
<accession>A0ABT9XJ02</accession>
<name>A0ABT9XJ02_9BACL</name>
<comment type="caution">
    <text evidence="2">The sequence shown here is derived from an EMBL/GenBank/DDBJ whole genome shotgun (WGS) entry which is preliminary data.</text>
</comment>
<dbReference type="RefSeq" id="WP_307016312.1">
    <property type="nucleotide sequence ID" value="NZ_JAUANV010000017.1"/>
</dbReference>
<gene>
    <name evidence="2" type="ORF">J2S03_002124</name>
</gene>
<reference evidence="2 3" key="1">
    <citation type="submission" date="2023-07" db="EMBL/GenBank/DDBJ databases">
        <title>Genomic Encyclopedia of Type Strains, Phase IV (KMG-IV): sequencing the most valuable type-strain genomes for metagenomic binning, comparative biology and taxonomic classification.</title>
        <authorList>
            <person name="Goeker M."/>
        </authorList>
    </citation>
    <scope>NUCLEOTIDE SEQUENCE [LARGE SCALE GENOMIC DNA]</scope>
    <source>
        <strain evidence="2 3">DSM 4006</strain>
    </source>
</reference>
<keyword evidence="1" id="KW-1133">Transmembrane helix</keyword>
<sequence>MNRISEIQWFNAAHSNKVDERVEASLRSLCKRLELPCERITLLDETRLSEFVSSYDLTRNVLWGYLKDIPERLEQEAIRKDAQALLSFPLNEMQATVFHSAFDGAFQRYAAHGEEVVRFAVVAAMFVSGLVVAWEIIKGSSEREQNPLLPLIMVFEAGYLPLGLFDGCFLVR</sequence>